<organism evidence="5 6">
    <name type="scientific">Cyanobacterium stanieri LEGE 03274</name>
    <dbReference type="NCBI Taxonomy" id="1828756"/>
    <lineage>
        <taxon>Bacteria</taxon>
        <taxon>Bacillati</taxon>
        <taxon>Cyanobacteriota</taxon>
        <taxon>Cyanophyceae</taxon>
        <taxon>Oscillatoriophycideae</taxon>
        <taxon>Chroococcales</taxon>
        <taxon>Geminocystaceae</taxon>
        <taxon>Cyanobacterium</taxon>
    </lineage>
</organism>
<evidence type="ECO:0000256" key="1">
    <source>
        <dbReference type="ARBA" id="ARBA00004370"/>
    </source>
</evidence>
<dbReference type="Gene3D" id="1.20.120.290">
    <property type="entry name" value="Oxygen-evolving enhancer protein 3 (PsbQ), four-helix up-down bundle"/>
    <property type="match status" value="1"/>
</dbReference>
<keyword evidence="2" id="KW-0793">Thylakoid</keyword>
<comment type="caution">
    <text evidence="5">The sequence shown here is derived from an EMBL/GenBank/DDBJ whole genome shotgun (WGS) entry which is preliminary data.</text>
</comment>
<evidence type="ECO:0000256" key="2">
    <source>
        <dbReference type="ARBA" id="ARBA00023078"/>
    </source>
</evidence>
<protein>
    <submittedName>
        <fullName evidence="5">Photosystem II protein PsbQ</fullName>
    </submittedName>
</protein>
<evidence type="ECO:0000313" key="5">
    <source>
        <dbReference type="EMBL" id="MBE9221131.1"/>
    </source>
</evidence>
<keyword evidence="6" id="KW-1185">Reference proteome</keyword>
<gene>
    <name evidence="5" type="primary">psbQ</name>
    <name evidence="5" type="ORF">IQ215_00325</name>
</gene>
<comment type="subcellular location">
    <subcellularLocation>
        <location evidence="1">Membrane</location>
    </subcellularLocation>
</comment>
<accession>A0ABR9V0M0</accession>
<evidence type="ECO:0000313" key="6">
    <source>
        <dbReference type="Proteomes" id="UP000654604"/>
    </source>
</evidence>
<sequence length="149" mass="16952">MKKLRPILSLILVLVTTLLVSCSSPSKAKIPTVYTPEKIEQLQIYRAPIAEAREKMTTLEEFIKKENWVDTRTFIHGPLGSLRQSMANASSRLLQKDQKSAQNLARELFSHFERIDAAAKEKNYSAAQAQYFEAIKDFDAYLDMIPTNS</sequence>
<dbReference type="InterPro" id="IPR017487">
    <property type="entry name" value="PSII_PsbQ_cyanobac"/>
</dbReference>
<feature type="chain" id="PRO_5045401070" evidence="4">
    <location>
        <begin position="29"/>
        <end position="149"/>
    </location>
</feature>
<dbReference type="Proteomes" id="UP000654604">
    <property type="component" value="Unassembled WGS sequence"/>
</dbReference>
<dbReference type="RefSeq" id="WP_193799457.1">
    <property type="nucleotide sequence ID" value="NZ_JADEWC010000001.1"/>
</dbReference>
<reference evidence="5 6" key="1">
    <citation type="submission" date="2020-10" db="EMBL/GenBank/DDBJ databases">
        <authorList>
            <person name="Castelo-Branco R."/>
            <person name="Eusebio N."/>
            <person name="Adriana R."/>
            <person name="Vieira A."/>
            <person name="Brugerolle De Fraissinette N."/>
            <person name="Rezende De Castro R."/>
            <person name="Schneider M.P."/>
            <person name="Vasconcelos V."/>
            <person name="Leao P.N."/>
        </authorList>
    </citation>
    <scope>NUCLEOTIDE SEQUENCE [LARGE SCALE GENOMIC DNA]</scope>
    <source>
        <strain evidence="5 6">LEGE 03274</strain>
    </source>
</reference>
<dbReference type="SUPFAM" id="SSF101112">
    <property type="entry name" value="Oxygen-evolving enhancer protein 3"/>
    <property type="match status" value="1"/>
</dbReference>
<name>A0ABR9V0M0_9CHRO</name>
<proteinExistence type="predicted"/>
<dbReference type="PROSITE" id="PS51257">
    <property type="entry name" value="PROKAR_LIPOPROTEIN"/>
    <property type="match status" value="1"/>
</dbReference>
<dbReference type="InterPro" id="IPR023222">
    <property type="entry name" value="PsbQ-like_dom_sf"/>
</dbReference>
<evidence type="ECO:0000256" key="3">
    <source>
        <dbReference type="ARBA" id="ARBA00023136"/>
    </source>
</evidence>
<dbReference type="InterPro" id="IPR008797">
    <property type="entry name" value="PSII_PsbQ"/>
</dbReference>
<keyword evidence="4" id="KW-0732">Signal</keyword>
<evidence type="ECO:0000256" key="4">
    <source>
        <dbReference type="SAM" id="SignalP"/>
    </source>
</evidence>
<dbReference type="Pfam" id="PF05757">
    <property type="entry name" value="PsbQ"/>
    <property type="match status" value="1"/>
</dbReference>
<dbReference type="NCBIfam" id="TIGR03042">
    <property type="entry name" value="PS_II_psbQ_bact"/>
    <property type="match status" value="1"/>
</dbReference>
<keyword evidence="3" id="KW-0472">Membrane</keyword>
<dbReference type="EMBL" id="JADEWC010000001">
    <property type="protein sequence ID" value="MBE9221131.1"/>
    <property type="molecule type" value="Genomic_DNA"/>
</dbReference>
<feature type="signal peptide" evidence="4">
    <location>
        <begin position="1"/>
        <end position="28"/>
    </location>
</feature>